<dbReference type="InterPro" id="IPR004401">
    <property type="entry name" value="YbaB/EbfC"/>
</dbReference>
<name>A0A5B9Q5R7_9BACT</name>
<dbReference type="PANTHER" id="PTHR33449:SF1">
    <property type="entry name" value="NUCLEOID-ASSOCIATED PROTEIN YBAB"/>
    <property type="match status" value="1"/>
</dbReference>
<gene>
    <name evidence="3" type="primary">ybaB</name>
    <name evidence="3" type="ORF">Pr1d_16800</name>
</gene>
<dbReference type="GO" id="GO:0043590">
    <property type="term" value="C:bacterial nucleoid"/>
    <property type="evidence" value="ECO:0007669"/>
    <property type="project" value="UniProtKB-UniRule"/>
</dbReference>
<dbReference type="NCBIfam" id="TIGR00103">
    <property type="entry name" value="DNA_YbaB_EbfC"/>
    <property type="match status" value="1"/>
</dbReference>
<dbReference type="GO" id="GO:0003677">
    <property type="term" value="F:DNA binding"/>
    <property type="evidence" value="ECO:0007669"/>
    <property type="project" value="UniProtKB-UniRule"/>
</dbReference>
<dbReference type="Pfam" id="PF02575">
    <property type="entry name" value="YbaB_DNA_bd"/>
    <property type="match status" value="1"/>
</dbReference>
<dbReference type="HAMAP" id="MF_00274">
    <property type="entry name" value="DNA_YbaB_EbfC"/>
    <property type="match status" value="1"/>
</dbReference>
<evidence type="ECO:0000313" key="3">
    <source>
        <dbReference type="EMBL" id="QEG34404.1"/>
    </source>
</evidence>
<keyword evidence="1 2" id="KW-0238">DNA-binding</keyword>
<evidence type="ECO:0000256" key="2">
    <source>
        <dbReference type="HAMAP-Rule" id="MF_00274"/>
    </source>
</evidence>
<dbReference type="PANTHER" id="PTHR33449">
    <property type="entry name" value="NUCLEOID-ASSOCIATED PROTEIN YBAB"/>
    <property type="match status" value="1"/>
</dbReference>
<dbReference type="Gene3D" id="3.30.1310.10">
    <property type="entry name" value="Nucleoid-associated protein YbaB-like domain"/>
    <property type="match status" value="1"/>
</dbReference>
<dbReference type="AlphaFoldDB" id="A0A5B9Q5R7"/>
<evidence type="ECO:0000313" key="4">
    <source>
        <dbReference type="Proteomes" id="UP000323917"/>
    </source>
</evidence>
<dbReference type="EMBL" id="CP042913">
    <property type="protein sequence ID" value="QEG34404.1"/>
    <property type="molecule type" value="Genomic_DNA"/>
</dbReference>
<dbReference type="PIRSF" id="PIRSF004555">
    <property type="entry name" value="UCP004555"/>
    <property type="match status" value="1"/>
</dbReference>
<comment type="subcellular location">
    <subcellularLocation>
        <location evidence="2">Cytoplasm</location>
        <location evidence="2">Nucleoid</location>
    </subcellularLocation>
</comment>
<comment type="subunit">
    <text evidence="2">Homodimer.</text>
</comment>
<proteinExistence type="inferred from homology"/>
<organism evidence="3 4">
    <name type="scientific">Bythopirellula goksoeyrii</name>
    <dbReference type="NCBI Taxonomy" id="1400387"/>
    <lineage>
        <taxon>Bacteria</taxon>
        <taxon>Pseudomonadati</taxon>
        <taxon>Planctomycetota</taxon>
        <taxon>Planctomycetia</taxon>
        <taxon>Pirellulales</taxon>
        <taxon>Lacipirellulaceae</taxon>
        <taxon>Bythopirellula</taxon>
    </lineage>
</organism>
<protein>
    <recommendedName>
        <fullName evidence="2">Nucleoid-associated protein Pr1d_16800</fullName>
    </recommendedName>
</protein>
<dbReference type="SUPFAM" id="SSF82607">
    <property type="entry name" value="YbaB-like"/>
    <property type="match status" value="1"/>
</dbReference>
<dbReference type="InterPro" id="IPR036894">
    <property type="entry name" value="YbaB-like_sf"/>
</dbReference>
<dbReference type="KEGG" id="bgok:Pr1d_16800"/>
<dbReference type="GO" id="GO:0005829">
    <property type="term" value="C:cytosol"/>
    <property type="evidence" value="ECO:0007669"/>
    <property type="project" value="TreeGrafter"/>
</dbReference>
<keyword evidence="2" id="KW-0963">Cytoplasm</keyword>
<comment type="similarity">
    <text evidence="2">Belongs to the YbaB/EbfC family.</text>
</comment>
<reference evidence="3 4" key="1">
    <citation type="submission" date="2019-08" db="EMBL/GenBank/DDBJ databases">
        <title>Deep-cultivation of Planctomycetes and their phenomic and genomic characterization uncovers novel biology.</title>
        <authorList>
            <person name="Wiegand S."/>
            <person name="Jogler M."/>
            <person name="Boedeker C."/>
            <person name="Pinto D."/>
            <person name="Vollmers J."/>
            <person name="Rivas-Marin E."/>
            <person name="Kohn T."/>
            <person name="Peeters S.H."/>
            <person name="Heuer A."/>
            <person name="Rast P."/>
            <person name="Oberbeckmann S."/>
            <person name="Bunk B."/>
            <person name="Jeske O."/>
            <person name="Meyerdierks A."/>
            <person name="Storesund J.E."/>
            <person name="Kallscheuer N."/>
            <person name="Luecker S."/>
            <person name="Lage O.M."/>
            <person name="Pohl T."/>
            <person name="Merkel B.J."/>
            <person name="Hornburger P."/>
            <person name="Mueller R.-W."/>
            <person name="Bruemmer F."/>
            <person name="Labrenz M."/>
            <person name="Spormann A.M."/>
            <person name="Op den Camp H."/>
            <person name="Overmann J."/>
            <person name="Amann R."/>
            <person name="Jetten M.S.M."/>
            <person name="Mascher T."/>
            <person name="Medema M.H."/>
            <person name="Devos D.P."/>
            <person name="Kaster A.-K."/>
            <person name="Ovreas L."/>
            <person name="Rohde M."/>
            <person name="Galperin M.Y."/>
            <person name="Jogler C."/>
        </authorList>
    </citation>
    <scope>NUCLEOTIDE SEQUENCE [LARGE SCALE GENOMIC DNA]</scope>
    <source>
        <strain evidence="3 4">Pr1d</strain>
    </source>
</reference>
<dbReference type="Proteomes" id="UP000323917">
    <property type="component" value="Chromosome"/>
</dbReference>
<comment type="function">
    <text evidence="2">Binds to DNA and alters its conformation. May be involved in regulation of gene expression, nucleoid organization and DNA protection.</text>
</comment>
<keyword evidence="4" id="KW-1185">Reference proteome</keyword>
<evidence type="ECO:0000256" key="1">
    <source>
        <dbReference type="ARBA" id="ARBA00023125"/>
    </source>
</evidence>
<dbReference type="RefSeq" id="WP_210417921.1">
    <property type="nucleotide sequence ID" value="NZ_CP042913.1"/>
</dbReference>
<accession>A0A5B9Q5R7</accession>
<sequence length="123" mass="12956">MFKGLENIANLGGLMKQAQEMSGKMKQLTEELKAKRVVGSSGAGLVEVEASGTGEVLAVRLDPSLVEKQDRELLEDLLPGAINDAQQKAKELYASKMQELTGGMNIPGLGDMLGQLGDGPGQS</sequence>